<evidence type="ECO:0000313" key="2">
    <source>
        <dbReference type="EMBL" id="KAK3309119.1"/>
    </source>
</evidence>
<comment type="caution">
    <text evidence="2">The sequence shown here is derived from an EMBL/GenBank/DDBJ whole genome shotgun (WGS) entry which is preliminary data.</text>
</comment>
<protein>
    <submittedName>
        <fullName evidence="2">Uncharacterized protein</fullName>
    </submittedName>
</protein>
<reference evidence="2" key="2">
    <citation type="submission" date="2023-06" db="EMBL/GenBank/DDBJ databases">
        <authorList>
            <consortium name="Lawrence Berkeley National Laboratory"/>
            <person name="Mondo S.J."/>
            <person name="Hensen N."/>
            <person name="Bonometti L."/>
            <person name="Westerberg I."/>
            <person name="Brannstrom I.O."/>
            <person name="Guillou S."/>
            <person name="Cros-Aarteil S."/>
            <person name="Calhoun S."/>
            <person name="Haridas S."/>
            <person name="Kuo A."/>
            <person name="Pangilinan J."/>
            <person name="Riley R."/>
            <person name="Labutti K."/>
            <person name="Andreopoulos B."/>
            <person name="Lipzen A."/>
            <person name="Chen C."/>
            <person name="Yanf M."/>
            <person name="Daum C."/>
            <person name="Ng V."/>
            <person name="Clum A."/>
            <person name="Steindorff A."/>
            <person name="Ohm R."/>
            <person name="Martin F."/>
            <person name="Silar P."/>
            <person name="Natvig D."/>
            <person name="Lalanne C."/>
            <person name="Gautier V."/>
            <person name="Ament-Velasquez S.L."/>
            <person name="Kruys A."/>
            <person name="Hutchinson M.I."/>
            <person name="Powell A.J."/>
            <person name="Barry K."/>
            <person name="Miller A.N."/>
            <person name="Grigoriev I.V."/>
            <person name="Debuchy R."/>
            <person name="Gladieux P."/>
            <person name="Thoren M.H."/>
            <person name="Johannesson H."/>
        </authorList>
    </citation>
    <scope>NUCLEOTIDE SEQUENCE</scope>
    <source>
        <strain evidence="2">CBS 333.67</strain>
    </source>
</reference>
<evidence type="ECO:0000313" key="3">
    <source>
        <dbReference type="Proteomes" id="UP001273166"/>
    </source>
</evidence>
<proteinExistence type="predicted"/>
<name>A0AAJ0GZQ0_9PEZI</name>
<dbReference type="EMBL" id="JAUDZG010000002">
    <property type="protein sequence ID" value="KAK3309119.1"/>
    <property type="molecule type" value="Genomic_DNA"/>
</dbReference>
<gene>
    <name evidence="2" type="ORF">B0T15DRAFT_509508</name>
</gene>
<reference evidence="2" key="1">
    <citation type="journal article" date="2023" name="Mol. Phylogenet. Evol.">
        <title>Genome-scale phylogeny and comparative genomics of the fungal order Sordariales.</title>
        <authorList>
            <person name="Hensen N."/>
            <person name="Bonometti L."/>
            <person name="Westerberg I."/>
            <person name="Brannstrom I.O."/>
            <person name="Guillou S."/>
            <person name="Cros-Aarteil S."/>
            <person name="Calhoun S."/>
            <person name="Haridas S."/>
            <person name="Kuo A."/>
            <person name="Mondo S."/>
            <person name="Pangilinan J."/>
            <person name="Riley R."/>
            <person name="LaButti K."/>
            <person name="Andreopoulos B."/>
            <person name="Lipzen A."/>
            <person name="Chen C."/>
            <person name="Yan M."/>
            <person name="Daum C."/>
            <person name="Ng V."/>
            <person name="Clum A."/>
            <person name="Steindorff A."/>
            <person name="Ohm R.A."/>
            <person name="Martin F."/>
            <person name="Silar P."/>
            <person name="Natvig D.O."/>
            <person name="Lalanne C."/>
            <person name="Gautier V."/>
            <person name="Ament-Velasquez S.L."/>
            <person name="Kruys A."/>
            <person name="Hutchinson M.I."/>
            <person name="Powell A.J."/>
            <person name="Barry K."/>
            <person name="Miller A.N."/>
            <person name="Grigoriev I.V."/>
            <person name="Debuchy R."/>
            <person name="Gladieux P."/>
            <person name="Hiltunen Thoren M."/>
            <person name="Johannesson H."/>
        </authorList>
    </citation>
    <scope>NUCLEOTIDE SEQUENCE</scope>
    <source>
        <strain evidence="2">CBS 333.67</strain>
    </source>
</reference>
<evidence type="ECO:0000256" key="1">
    <source>
        <dbReference type="SAM" id="MobiDB-lite"/>
    </source>
</evidence>
<dbReference type="AlphaFoldDB" id="A0AAJ0GZQ0"/>
<dbReference type="GeneID" id="87886622"/>
<feature type="compositionally biased region" description="Basic and acidic residues" evidence="1">
    <location>
        <begin position="75"/>
        <end position="92"/>
    </location>
</feature>
<accession>A0AAJ0GZQ0</accession>
<feature type="region of interest" description="Disordered" evidence="1">
    <location>
        <begin position="64"/>
        <end position="135"/>
    </location>
</feature>
<dbReference type="Proteomes" id="UP001273166">
    <property type="component" value="Unassembled WGS sequence"/>
</dbReference>
<keyword evidence="3" id="KW-1185">Reference proteome</keyword>
<organism evidence="2 3">
    <name type="scientific">Chaetomium strumarium</name>
    <dbReference type="NCBI Taxonomy" id="1170767"/>
    <lineage>
        <taxon>Eukaryota</taxon>
        <taxon>Fungi</taxon>
        <taxon>Dikarya</taxon>
        <taxon>Ascomycota</taxon>
        <taxon>Pezizomycotina</taxon>
        <taxon>Sordariomycetes</taxon>
        <taxon>Sordariomycetidae</taxon>
        <taxon>Sordariales</taxon>
        <taxon>Chaetomiaceae</taxon>
        <taxon>Chaetomium</taxon>
    </lineage>
</organism>
<dbReference type="RefSeq" id="XP_062724899.1">
    <property type="nucleotide sequence ID" value="XM_062867793.1"/>
</dbReference>
<sequence length="135" mass="14609">MARPFLFPGFVSWTCMQHAQRITVLALVGSLTDAAFARACGAVHGSLCGDLLCIPWLIIQQHSSPEPSPLARVEPPLKRGHDREDGLARDSSARGAISPRNGPTASQTFLALHKRQPTASKERFRPAAAEKPFPS</sequence>